<dbReference type="InterPro" id="IPR005094">
    <property type="entry name" value="Endonuclease_MobA/VirD2"/>
</dbReference>
<dbReference type="OrthoDB" id="1525197at2"/>
<organism evidence="3 4">
    <name type="scientific">Albibacterium bauzanense</name>
    <dbReference type="NCBI Taxonomy" id="653929"/>
    <lineage>
        <taxon>Bacteria</taxon>
        <taxon>Pseudomonadati</taxon>
        <taxon>Bacteroidota</taxon>
        <taxon>Sphingobacteriia</taxon>
        <taxon>Sphingobacteriales</taxon>
        <taxon>Sphingobacteriaceae</taxon>
        <taxon>Albibacterium</taxon>
    </lineage>
</organism>
<gene>
    <name evidence="3" type="ORF">C8N28_1485</name>
</gene>
<evidence type="ECO:0000259" key="2">
    <source>
        <dbReference type="Pfam" id="PF03432"/>
    </source>
</evidence>
<dbReference type="Proteomes" id="UP000294616">
    <property type="component" value="Unassembled WGS sequence"/>
</dbReference>
<evidence type="ECO:0000313" key="3">
    <source>
        <dbReference type="EMBL" id="TCK82899.1"/>
    </source>
</evidence>
<dbReference type="EMBL" id="SMGO01000002">
    <property type="protein sequence ID" value="TCK82899.1"/>
    <property type="molecule type" value="Genomic_DNA"/>
</dbReference>
<feature type="domain" description="MobA/VirD2-like nuclease" evidence="2">
    <location>
        <begin position="18"/>
        <end position="153"/>
    </location>
</feature>
<dbReference type="AlphaFoldDB" id="A0A4R1M050"/>
<name>A0A4R1M050_9SPHI</name>
<reference evidence="3 4" key="1">
    <citation type="submission" date="2019-03" db="EMBL/GenBank/DDBJ databases">
        <title>Genomic Encyclopedia of Archaeal and Bacterial Type Strains, Phase II (KMG-II): from individual species to whole genera.</title>
        <authorList>
            <person name="Goeker M."/>
        </authorList>
    </citation>
    <scope>NUCLEOTIDE SEQUENCE [LARGE SCALE GENOMIC DNA]</scope>
    <source>
        <strain evidence="3 4">DSM 22554</strain>
    </source>
</reference>
<protein>
    <submittedName>
        <fullName evidence="3">Relaxase/mobilization nuclease-like protein</fullName>
    </submittedName>
</protein>
<keyword evidence="4" id="KW-1185">Reference proteome</keyword>
<dbReference type="RefSeq" id="WP_132223131.1">
    <property type="nucleotide sequence ID" value="NZ_SMGO01000002.1"/>
</dbReference>
<comment type="caution">
    <text evidence="3">The sequence shown here is derived from an EMBL/GenBank/DDBJ whole genome shotgun (WGS) entry which is preliminary data.</text>
</comment>
<evidence type="ECO:0000256" key="1">
    <source>
        <dbReference type="SAM" id="MobiDB-lite"/>
    </source>
</evidence>
<evidence type="ECO:0000313" key="4">
    <source>
        <dbReference type="Proteomes" id="UP000294616"/>
    </source>
</evidence>
<dbReference type="Pfam" id="PF03432">
    <property type="entry name" value="Relaxase"/>
    <property type="match status" value="1"/>
</dbReference>
<feature type="compositionally biased region" description="Basic residues" evidence="1">
    <location>
        <begin position="311"/>
        <end position="322"/>
    </location>
</feature>
<sequence>MIGKTLKSGSSFSATVNYVAEKEKAEILYSEGIRDYLTTKEMIEDFKAQSNLNPRLNKCVGHCILSFSKEDLSKLQLEGDMSKTMLDRAKEYLEKVNIVNTQLLIVRHFDREAEGLHMHVIYNRVSNSGRTISDKNIGLKSGKVCQAMNQKYEYSNGRKGEHRVNRHRLRGTDSLKYTIRDAITARLKTSNNLQELKDQLQRYHGISMQFKYAGKTDLIQGVSFNHKEQSIKGSSIGYSYGKLNSIFNENQLTIKKNFTNHADEFKPLLNIIQPHQSISHSPLIPNIGLGIISDLLSISGTSQSEEDNAQKKWKKKRKGIQR</sequence>
<proteinExistence type="predicted"/>
<feature type="region of interest" description="Disordered" evidence="1">
    <location>
        <begin position="303"/>
        <end position="322"/>
    </location>
</feature>
<accession>A0A4R1M050</accession>